<dbReference type="Pfam" id="PF04434">
    <property type="entry name" value="SWIM"/>
    <property type="match status" value="1"/>
</dbReference>
<dbReference type="PANTHER" id="PTHR47718:SF17">
    <property type="entry name" value="PROTEIN FAR1-RELATED SEQUENCE 5-LIKE"/>
    <property type="match status" value="1"/>
</dbReference>
<keyword evidence="7" id="KW-1185">Reference proteome</keyword>
<dbReference type="SMART" id="SM00575">
    <property type="entry name" value="ZnF_PMZ"/>
    <property type="match status" value="1"/>
</dbReference>
<name>A0AA39W9C6_ACESA</name>
<evidence type="ECO:0000256" key="3">
    <source>
        <dbReference type="ARBA" id="ARBA00022833"/>
    </source>
</evidence>
<sequence length="557" mass="64420">MSSMVDVGIGAIKSYFFLANEAGGAENIGFTKKDAVNYLQRRKDEMMEARDAQSLLNHFKRKQGENPNFFYSIQVDQYNRMTNFFWRDSTSKLDYECFGDVVCFDTTFRTNKYNLICAPIVGVNHHWKNVLFGCAFLLDETTESFVWLFESFLESMGNKQPKTIFTDEDKAMENAIKIVLKETRHRLCTWHIAKNATQHLASLYGKSDFKKKFNKCFHGCENEKEFQDSWDDMIKQFNLQGHSWLQKLYSSREKWCSAFSLDTFSASIVSTQWSESTNNVFHQISTKTMDLIKFVHHYEKKTKEMRLAELEEDYRCKNGAPHIEVRSGILIHGAHVYTNKMFRFFQKELMGGIGVRMKEVFSDSELCIYEAVEEGRQRVYEVKFHSLTFDVSCSCKLFESMGMLCRHALKVFDLKNLTSIPEHYILKRWTKDAKKGIFMSCDKYAQSSENEKSLQSLRLSELMHEGSNVYNIASLSDHGTKIVKGKLAEALRLLEQDMETINLLEGLKTVNVQPVGDIFNTTPILNPPTAKTKGLTNTRLKSNLEKRKRKATKGMNV</sequence>
<organism evidence="6 7">
    <name type="scientific">Acer saccharum</name>
    <name type="common">Sugar maple</name>
    <dbReference type="NCBI Taxonomy" id="4024"/>
    <lineage>
        <taxon>Eukaryota</taxon>
        <taxon>Viridiplantae</taxon>
        <taxon>Streptophyta</taxon>
        <taxon>Embryophyta</taxon>
        <taxon>Tracheophyta</taxon>
        <taxon>Spermatophyta</taxon>
        <taxon>Magnoliopsida</taxon>
        <taxon>eudicotyledons</taxon>
        <taxon>Gunneridae</taxon>
        <taxon>Pentapetalae</taxon>
        <taxon>rosids</taxon>
        <taxon>malvids</taxon>
        <taxon>Sapindales</taxon>
        <taxon>Sapindaceae</taxon>
        <taxon>Hippocastanoideae</taxon>
        <taxon>Acereae</taxon>
        <taxon>Acer</taxon>
    </lineage>
</organism>
<evidence type="ECO:0000256" key="4">
    <source>
        <dbReference type="PROSITE-ProRule" id="PRU00325"/>
    </source>
</evidence>
<evidence type="ECO:0000256" key="1">
    <source>
        <dbReference type="ARBA" id="ARBA00022723"/>
    </source>
</evidence>
<dbReference type="InterPro" id="IPR006564">
    <property type="entry name" value="Znf_PMZ"/>
</dbReference>
<dbReference type="Pfam" id="PF10551">
    <property type="entry name" value="MULE"/>
    <property type="match status" value="1"/>
</dbReference>
<gene>
    <name evidence="6" type="ORF">LWI29_031703</name>
</gene>
<keyword evidence="2 4" id="KW-0863">Zinc-finger</keyword>
<dbReference type="EMBL" id="JAUESC010000001">
    <property type="protein sequence ID" value="KAK0608503.1"/>
    <property type="molecule type" value="Genomic_DNA"/>
</dbReference>
<comment type="caution">
    <text evidence="6">The sequence shown here is derived from an EMBL/GenBank/DDBJ whole genome shotgun (WGS) entry which is preliminary data.</text>
</comment>
<protein>
    <recommendedName>
        <fullName evidence="5">SWIM-type domain-containing protein</fullName>
    </recommendedName>
</protein>
<dbReference type="PROSITE" id="PS50966">
    <property type="entry name" value="ZF_SWIM"/>
    <property type="match status" value="1"/>
</dbReference>
<evidence type="ECO:0000313" key="7">
    <source>
        <dbReference type="Proteomes" id="UP001168877"/>
    </source>
</evidence>
<dbReference type="GO" id="GO:0008270">
    <property type="term" value="F:zinc ion binding"/>
    <property type="evidence" value="ECO:0007669"/>
    <property type="project" value="UniProtKB-KW"/>
</dbReference>
<dbReference type="PANTHER" id="PTHR47718">
    <property type="entry name" value="OS01G0519700 PROTEIN"/>
    <property type="match status" value="1"/>
</dbReference>
<evidence type="ECO:0000313" key="6">
    <source>
        <dbReference type="EMBL" id="KAK0608503.1"/>
    </source>
</evidence>
<reference evidence="6" key="1">
    <citation type="journal article" date="2022" name="Plant J.">
        <title>Strategies of tolerance reflected in two North American maple genomes.</title>
        <authorList>
            <person name="McEvoy S.L."/>
            <person name="Sezen U.U."/>
            <person name="Trouern-Trend A."/>
            <person name="McMahon S.M."/>
            <person name="Schaberg P.G."/>
            <person name="Yang J."/>
            <person name="Wegrzyn J.L."/>
            <person name="Swenson N.G."/>
        </authorList>
    </citation>
    <scope>NUCLEOTIDE SEQUENCE</scope>
    <source>
        <strain evidence="6">NS2018</strain>
    </source>
</reference>
<dbReference type="Proteomes" id="UP001168877">
    <property type="component" value="Unassembled WGS sequence"/>
</dbReference>
<feature type="domain" description="SWIM-type" evidence="5">
    <location>
        <begin position="380"/>
        <end position="416"/>
    </location>
</feature>
<evidence type="ECO:0000259" key="5">
    <source>
        <dbReference type="PROSITE" id="PS50966"/>
    </source>
</evidence>
<reference evidence="6" key="2">
    <citation type="submission" date="2023-06" db="EMBL/GenBank/DDBJ databases">
        <authorList>
            <person name="Swenson N.G."/>
            <person name="Wegrzyn J.L."/>
            <person name="Mcevoy S.L."/>
        </authorList>
    </citation>
    <scope>NUCLEOTIDE SEQUENCE</scope>
    <source>
        <strain evidence="6">NS2018</strain>
        <tissue evidence="6">Leaf</tissue>
    </source>
</reference>
<keyword evidence="3" id="KW-0862">Zinc</keyword>
<dbReference type="InterPro" id="IPR007527">
    <property type="entry name" value="Znf_SWIM"/>
</dbReference>
<evidence type="ECO:0000256" key="2">
    <source>
        <dbReference type="ARBA" id="ARBA00022771"/>
    </source>
</evidence>
<proteinExistence type="predicted"/>
<dbReference type="InterPro" id="IPR018289">
    <property type="entry name" value="MULE_transposase_dom"/>
</dbReference>
<keyword evidence="1" id="KW-0479">Metal-binding</keyword>
<dbReference type="AlphaFoldDB" id="A0AA39W9C6"/>
<accession>A0AA39W9C6</accession>